<feature type="transmembrane region" description="Helical" evidence="1">
    <location>
        <begin position="21"/>
        <end position="44"/>
    </location>
</feature>
<proteinExistence type="predicted"/>
<feature type="transmembrane region" description="Helical" evidence="1">
    <location>
        <begin position="313"/>
        <end position="331"/>
    </location>
</feature>
<evidence type="ECO:0000313" key="2">
    <source>
        <dbReference type="EMBL" id="CAB4605765.1"/>
    </source>
</evidence>
<feature type="transmembrane region" description="Helical" evidence="1">
    <location>
        <begin position="217"/>
        <end position="237"/>
    </location>
</feature>
<dbReference type="Gene3D" id="3.20.20.190">
    <property type="entry name" value="Phosphatidylinositol (PI) phosphodiesterase"/>
    <property type="match status" value="1"/>
</dbReference>
<organism evidence="2">
    <name type="scientific">freshwater metagenome</name>
    <dbReference type="NCBI Taxonomy" id="449393"/>
    <lineage>
        <taxon>unclassified sequences</taxon>
        <taxon>metagenomes</taxon>
        <taxon>ecological metagenomes</taxon>
    </lineage>
</organism>
<dbReference type="PANTHER" id="PTHR13593">
    <property type="match status" value="1"/>
</dbReference>
<feature type="transmembrane region" description="Helical" evidence="1">
    <location>
        <begin position="186"/>
        <end position="205"/>
    </location>
</feature>
<keyword evidence="1" id="KW-0472">Membrane</keyword>
<dbReference type="GO" id="GO:0008081">
    <property type="term" value="F:phosphoric diester hydrolase activity"/>
    <property type="evidence" value="ECO:0007669"/>
    <property type="project" value="InterPro"/>
</dbReference>
<feature type="transmembrane region" description="Helical" evidence="1">
    <location>
        <begin position="380"/>
        <end position="401"/>
    </location>
</feature>
<evidence type="ECO:0000256" key="1">
    <source>
        <dbReference type="SAM" id="Phobius"/>
    </source>
</evidence>
<feature type="transmembrane region" description="Helical" evidence="1">
    <location>
        <begin position="257"/>
        <end position="281"/>
    </location>
</feature>
<accession>A0A6J6H3E0</accession>
<dbReference type="PANTHER" id="PTHR13593:SF140">
    <property type="entry name" value="PLC-LIKE PHOSPHODIESTERASE"/>
    <property type="match status" value="1"/>
</dbReference>
<gene>
    <name evidence="2" type="ORF">UFOPK1835_00751</name>
</gene>
<dbReference type="Pfam" id="PF26146">
    <property type="entry name" value="PI-PLC_X"/>
    <property type="match status" value="1"/>
</dbReference>
<dbReference type="AlphaFoldDB" id="A0A6J6H3E0"/>
<dbReference type="EMBL" id="CAEZUP010000024">
    <property type="protein sequence ID" value="CAB4605765.1"/>
    <property type="molecule type" value="Genomic_DNA"/>
</dbReference>
<sequence>MSSDQPMPPTSVAASRRRHRPVLSTLSAIAFGLIFTTSILSIWANNSVFDRNDFANRAVHLLDSETVRTSLANRATDALIENGPSQLASFRSIIEPAFAETMKLRAFREIFRDGVLKAHDAVFTQDGNTSAVNLSQSLSILTNSLSITNPTVANNIPTNLDDLLVDFGNEIRNLQAWKWAEEFSDASGQLLLLAMGLLILTVYLAPNLQDALRKIGVAICGSGLVVVAVAYSIPRIAASFASTPEDARFVQAAVARFFGDLTAVGFWVVGYGIASIAFALATAPQKPALTPLDLWDRVSNRAGRWQPTTVPGLAFRASAVIAAGLFIVLQPTAVVDILVSLAGVYIVYLGSYQLLLAVAPAQRGPAPSSGAKRFSRSPHLMRTVGATFAIVVVVSVAGFAFTGNTRARATVQETRRCNGHAELCDRTIDEVAFAGSHNSMSASTDPGWLFAENTFGIPAQLEYGIRALLVKTHYGVRTNIGTGGDGLVVTDRALEAKVNPAAVESQLPAGADPSILKSLDAAPIDPALRDIYLCHVYCEYGATRFSTSLGAIRQFLVRNPDEVIILVIGNYVSTEDTEKAFRDARLFDQLYEWDSSATPPTLGSLIDQGKNIVMMSEFGGPPPGWNNPAYGLLQDTPFTFRTEDDLLTPGAPGYTGTATVTGPVDDTVIVPDPASSTGSAAAWSPDWDGLASCRPNRGTPESPLFQINHWTTPSGSASTIAQARIVNSYDVLMSRVRNCMTQRGEFATIVGVNFYNVGDLLEVVDDLNRVG</sequence>
<keyword evidence="1" id="KW-0812">Transmembrane</keyword>
<reference evidence="2" key="1">
    <citation type="submission" date="2020-05" db="EMBL/GenBank/DDBJ databases">
        <authorList>
            <person name="Chiriac C."/>
            <person name="Salcher M."/>
            <person name="Ghai R."/>
            <person name="Kavagutti S V."/>
        </authorList>
    </citation>
    <scope>NUCLEOTIDE SEQUENCE</scope>
</reference>
<dbReference type="InterPro" id="IPR017946">
    <property type="entry name" value="PLC-like_Pdiesterase_TIM-brl"/>
</dbReference>
<protein>
    <submittedName>
        <fullName evidence="2">Unannotated protein</fullName>
    </submittedName>
</protein>
<dbReference type="SUPFAM" id="SSF51695">
    <property type="entry name" value="PLC-like phosphodiesterases"/>
    <property type="match status" value="1"/>
</dbReference>
<dbReference type="InterPro" id="IPR051057">
    <property type="entry name" value="PI-PLC_domain"/>
</dbReference>
<feature type="transmembrane region" description="Helical" evidence="1">
    <location>
        <begin position="337"/>
        <end position="359"/>
    </location>
</feature>
<dbReference type="GO" id="GO:0006629">
    <property type="term" value="P:lipid metabolic process"/>
    <property type="evidence" value="ECO:0007669"/>
    <property type="project" value="InterPro"/>
</dbReference>
<name>A0A6J6H3E0_9ZZZZ</name>
<keyword evidence="1" id="KW-1133">Transmembrane helix</keyword>